<feature type="region of interest" description="Disordered" evidence="1">
    <location>
        <begin position="105"/>
        <end position="177"/>
    </location>
</feature>
<comment type="caution">
    <text evidence="2">The sequence shown here is derived from an EMBL/GenBank/DDBJ whole genome shotgun (WGS) entry which is preliminary data.</text>
</comment>
<name>A0ABQ3XPE2_9ACTN</name>
<evidence type="ECO:0000313" key="3">
    <source>
        <dbReference type="Proteomes" id="UP000612282"/>
    </source>
</evidence>
<accession>A0ABQ3XPE2</accession>
<protein>
    <submittedName>
        <fullName evidence="2">Uncharacterized protein</fullName>
    </submittedName>
</protein>
<feature type="compositionally biased region" description="Basic and acidic residues" evidence="1">
    <location>
        <begin position="114"/>
        <end position="124"/>
    </location>
</feature>
<evidence type="ECO:0000256" key="1">
    <source>
        <dbReference type="SAM" id="MobiDB-lite"/>
    </source>
</evidence>
<gene>
    <name evidence="2" type="ORF">Aco03nite_087520</name>
</gene>
<dbReference type="Proteomes" id="UP000612282">
    <property type="component" value="Unassembled WGS sequence"/>
</dbReference>
<evidence type="ECO:0000313" key="2">
    <source>
        <dbReference type="EMBL" id="GID60348.1"/>
    </source>
</evidence>
<sequence>MDGVLVDRGAVWEMEVVWPSEAGLRKQASNHHEGRWLKTVVLSVVEKAWLRLRQVWTGKMSDEREFSVVDVSKLSQMTSKPRPDVSLGISLGEIRLLPRRCPAYRQHEPGPGSHMERVKADPDTVRWGTGGERKNSKRRKPRGAEYRSGAAGGLARSSCEPPAYRSGPGSQGAGSFRLAHVVNRKGGAA</sequence>
<proteinExistence type="predicted"/>
<dbReference type="EMBL" id="BOMG01000106">
    <property type="protein sequence ID" value="GID60348.1"/>
    <property type="molecule type" value="Genomic_DNA"/>
</dbReference>
<keyword evidence="3" id="KW-1185">Reference proteome</keyword>
<organism evidence="2 3">
    <name type="scientific">Actinoplanes couchii</name>
    <dbReference type="NCBI Taxonomy" id="403638"/>
    <lineage>
        <taxon>Bacteria</taxon>
        <taxon>Bacillati</taxon>
        <taxon>Actinomycetota</taxon>
        <taxon>Actinomycetes</taxon>
        <taxon>Micromonosporales</taxon>
        <taxon>Micromonosporaceae</taxon>
        <taxon>Actinoplanes</taxon>
    </lineage>
</organism>
<reference evidence="2 3" key="1">
    <citation type="submission" date="2021-01" db="EMBL/GenBank/DDBJ databases">
        <title>Whole genome shotgun sequence of Actinoplanes couchii NBRC 106145.</title>
        <authorList>
            <person name="Komaki H."/>
            <person name="Tamura T."/>
        </authorList>
    </citation>
    <scope>NUCLEOTIDE SEQUENCE [LARGE SCALE GENOMIC DNA]</scope>
    <source>
        <strain evidence="2 3">NBRC 106145</strain>
    </source>
</reference>